<dbReference type="EMBL" id="AFNT02000035">
    <property type="protein sequence ID" value="ERJ05370.1"/>
    <property type="molecule type" value="Genomic_DNA"/>
</dbReference>
<dbReference type="SUPFAM" id="SSF51735">
    <property type="entry name" value="NAD(P)-binding Rossmann-fold domains"/>
    <property type="match status" value="1"/>
</dbReference>
<dbReference type="InterPro" id="IPR013149">
    <property type="entry name" value="ADH-like_C"/>
</dbReference>
<proteinExistence type="predicted"/>
<dbReference type="EMBL" id="HF571520">
    <property type="protein sequence ID" value="CCQ33639.1"/>
    <property type="molecule type" value="Genomic_DNA"/>
</dbReference>
<sequence>MRNSNREWVFAQRPEGEPDMDSFELRESDVPEPRHGELLVRVRYLSVDPYMRGRMRDAESYAEPWAVGETMAGAVVGEVVESKGDAYEAGDLVTGNGTWADYSVLDADSVAPVDPSVADPPASLGVLGMPGRTAYFGLLEVGDPNPGDTVVVSGAAGAVGSVVGQIAKLSGCRVVGFAGTDEKVAWLTDDLGFDAAINYKAVDDYRAALDDAAPDGVDVYFDNVGGPITDAVFTKLNLDARVAVCGQIAHYNDEGVPTGPRKLPQLIPVRATVQGLLVQDFATRFEGATEQLGEWVASGAIRHRETVVDGLDNAPEAFLGLFSGDNIGKQVVAVADSTN</sequence>
<evidence type="ECO:0000259" key="3">
    <source>
        <dbReference type="SMART" id="SM00829"/>
    </source>
</evidence>
<gene>
    <name evidence="5" type="primary">yfmJ</name>
    <name evidence="5" type="ORF">HLRTI_002675</name>
    <name evidence="4" type="ORF">HTIA_1512</name>
</gene>
<dbReference type="Proteomes" id="UP000015381">
    <property type="component" value="Chromosome I"/>
</dbReference>
<evidence type="ECO:0000313" key="6">
    <source>
        <dbReference type="Proteomes" id="UP000003861"/>
    </source>
</evidence>
<evidence type="ECO:0000313" key="4">
    <source>
        <dbReference type="EMBL" id="CCQ33639.1"/>
    </source>
</evidence>
<dbReference type="OrthoDB" id="10249at2157"/>
<evidence type="ECO:0000256" key="2">
    <source>
        <dbReference type="SAM" id="MobiDB-lite"/>
    </source>
</evidence>
<keyword evidence="7" id="KW-1185">Reference proteome</keyword>
<dbReference type="InterPro" id="IPR011032">
    <property type="entry name" value="GroES-like_sf"/>
</dbReference>
<dbReference type="STRING" id="1033806.HTIA_1512"/>
<dbReference type="GeneID" id="23799935"/>
<dbReference type="Gene3D" id="3.40.50.720">
    <property type="entry name" value="NAD(P)-binding Rossmann-like Domain"/>
    <property type="match status" value="1"/>
</dbReference>
<organism evidence="5 6">
    <name type="scientific">Halorhabdus tiamatea SARL4B</name>
    <dbReference type="NCBI Taxonomy" id="1033806"/>
    <lineage>
        <taxon>Archaea</taxon>
        <taxon>Methanobacteriati</taxon>
        <taxon>Methanobacteriota</taxon>
        <taxon>Stenosarchaea group</taxon>
        <taxon>Halobacteria</taxon>
        <taxon>Halobacteriales</taxon>
        <taxon>Haloarculaceae</taxon>
        <taxon>Halorhabdus</taxon>
    </lineage>
</organism>
<evidence type="ECO:0000313" key="5">
    <source>
        <dbReference type="EMBL" id="ERJ05370.1"/>
    </source>
</evidence>
<dbReference type="Gene3D" id="3.90.180.10">
    <property type="entry name" value="Medium-chain alcohol dehydrogenases, catalytic domain"/>
    <property type="match status" value="1"/>
</dbReference>
<keyword evidence="1 5" id="KW-0560">Oxidoreductase</keyword>
<dbReference type="PANTHER" id="PTHR43205:SF7">
    <property type="entry name" value="PROSTAGLANDIN REDUCTASE 1"/>
    <property type="match status" value="1"/>
</dbReference>
<dbReference type="Pfam" id="PF16884">
    <property type="entry name" value="ADH_N_2"/>
    <property type="match status" value="1"/>
</dbReference>
<reference evidence="5 6" key="1">
    <citation type="journal article" date="2011" name="J. Bacteriol.">
        <title>Genome sequence of Halorhabdus tiamatea, the first archaeon isolated from a deep-sea anoxic brine lake.</title>
        <authorList>
            <person name="Antunes A."/>
            <person name="Alam I."/>
            <person name="Bajic V.B."/>
            <person name="Stingl U."/>
        </authorList>
    </citation>
    <scope>NUCLEOTIDE SEQUENCE [LARGE SCALE GENOMIC DNA]</scope>
    <source>
        <strain evidence="5 6">SARL4B</strain>
    </source>
</reference>
<dbReference type="FunFam" id="3.40.50.720:FF:000121">
    <property type="entry name" value="Prostaglandin reductase 2"/>
    <property type="match status" value="1"/>
</dbReference>
<protein>
    <submittedName>
        <fullName evidence="4">Putative NADP-dependent oxidoreductase yncb</fullName>
    </submittedName>
    <submittedName>
        <fullName evidence="5">Quinone oxidoreductase protein</fullName>
        <ecNumber evidence="5">1.1.1.1</ecNumber>
    </submittedName>
</protein>
<reference evidence="5 6" key="2">
    <citation type="journal article" date="2013" name="PLoS ONE">
        <title>INDIGO - INtegrated Data Warehouse of MIcrobial GenOmes with Examples from the Red Sea Extremophiles.</title>
        <authorList>
            <person name="Alam I."/>
            <person name="Antunes A."/>
            <person name="Kamau A.A."/>
            <person name="Ba Alawi W."/>
            <person name="Kalkatawi M."/>
            <person name="Stingl U."/>
            <person name="Bajic V.B."/>
        </authorList>
    </citation>
    <scope>NUCLEOTIDE SEQUENCE [LARGE SCALE GENOMIC DNA]</scope>
    <source>
        <strain evidence="5 6">SARL4B</strain>
    </source>
</reference>
<dbReference type="GO" id="GO:0004022">
    <property type="term" value="F:alcohol dehydrogenase (NAD+) activity"/>
    <property type="evidence" value="ECO:0007669"/>
    <property type="project" value="UniProtKB-EC"/>
</dbReference>
<dbReference type="InterPro" id="IPR036291">
    <property type="entry name" value="NAD(P)-bd_dom_sf"/>
</dbReference>
<dbReference type="Proteomes" id="UP000003861">
    <property type="component" value="Unassembled WGS sequence"/>
</dbReference>
<feature type="region of interest" description="Disordered" evidence="2">
    <location>
        <begin position="1"/>
        <end position="23"/>
    </location>
</feature>
<dbReference type="GO" id="GO:0016628">
    <property type="term" value="F:oxidoreductase activity, acting on the CH-CH group of donors, NAD or NADP as acceptor"/>
    <property type="evidence" value="ECO:0007669"/>
    <property type="project" value="InterPro"/>
</dbReference>
<dbReference type="HOGENOM" id="CLU_026673_29_2_2"/>
<dbReference type="SMART" id="SM00829">
    <property type="entry name" value="PKS_ER"/>
    <property type="match status" value="1"/>
</dbReference>
<dbReference type="PATRIC" id="fig|1033806.12.peg.1500"/>
<dbReference type="InterPro" id="IPR020843">
    <property type="entry name" value="ER"/>
</dbReference>
<dbReference type="SUPFAM" id="SSF50129">
    <property type="entry name" value="GroES-like"/>
    <property type="match status" value="1"/>
</dbReference>
<name>F7PNW7_9EURY</name>
<evidence type="ECO:0000256" key="1">
    <source>
        <dbReference type="ARBA" id="ARBA00023002"/>
    </source>
</evidence>
<dbReference type="InterPro" id="IPR041694">
    <property type="entry name" value="ADH_N_2"/>
</dbReference>
<feature type="domain" description="Enoyl reductase (ER)" evidence="3">
    <location>
        <begin position="18"/>
        <end position="332"/>
    </location>
</feature>
<evidence type="ECO:0000313" key="7">
    <source>
        <dbReference type="Proteomes" id="UP000015381"/>
    </source>
</evidence>
<dbReference type="CDD" id="cd05288">
    <property type="entry name" value="PGDH"/>
    <property type="match status" value="1"/>
</dbReference>
<dbReference type="eggNOG" id="arCOG01461">
    <property type="taxonomic scope" value="Archaea"/>
</dbReference>
<dbReference type="KEGG" id="hti:HTIA_1512"/>
<dbReference type="Pfam" id="PF00107">
    <property type="entry name" value="ADH_zinc_N"/>
    <property type="match status" value="1"/>
</dbReference>
<accession>F7PNW7</accession>
<reference evidence="4 7" key="3">
    <citation type="journal article" date="2014" name="Environ. Microbiol.">
        <title>Halorhabdus tiamatea: proteogenomics and glycosidase activity measurements identify the first cultivated euryarchaeon from a deep-sea anoxic brine lake as potential polysaccharide degrader.</title>
        <authorList>
            <person name="Werner J."/>
            <person name="Ferrer M."/>
            <person name="Michel G."/>
            <person name="Mann A.J."/>
            <person name="Huang S."/>
            <person name="Juarez S."/>
            <person name="Ciordia S."/>
            <person name="Albar J.P."/>
            <person name="Alcaide M."/>
            <person name="La Cono V."/>
            <person name="Yakimov M.M."/>
            <person name="Antunes A."/>
            <person name="Taborda M."/>
            <person name="Da Costa M.S."/>
            <person name="Amann R.I."/>
            <person name="Gloeckner F.O."/>
            <person name="Golyshina O.V."/>
            <person name="Golyshin P.N."/>
            <person name="Teeling H."/>
        </authorList>
    </citation>
    <scope>NUCLEOTIDE SEQUENCE [LARGE SCALE GENOMIC DNA]</scope>
    <source>
        <strain evidence="7">SARL4B</strain>
        <strain evidence="4">Type strain: SARL4B</strain>
    </source>
</reference>
<dbReference type="AlphaFoldDB" id="F7PNW7"/>
<dbReference type="PANTHER" id="PTHR43205">
    <property type="entry name" value="PROSTAGLANDIN REDUCTASE"/>
    <property type="match status" value="1"/>
</dbReference>
<dbReference type="RefSeq" id="WP_008527753.1">
    <property type="nucleotide sequence ID" value="NC_021921.1"/>
</dbReference>
<dbReference type="EC" id="1.1.1.1" evidence="5"/>
<dbReference type="InterPro" id="IPR045010">
    <property type="entry name" value="MDR_fam"/>
</dbReference>